<dbReference type="PROSITE" id="PS50835">
    <property type="entry name" value="IG_LIKE"/>
    <property type="match status" value="2"/>
</dbReference>
<dbReference type="Pfam" id="PF13927">
    <property type="entry name" value="Ig_3"/>
    <property type="match status" value="1"/>
</dbReference>
<keyword evidence="3" id="KW-0812">Transmembrane</keyword>
<dbReference type="InterPro" id="IPR051755">
    <property type="entry name" value="Ig-like_CS_Receptor"/>
</dbReference>
<keyword evidence="7" id="KW-1185">Reference proteome</keyword>
<dbReference type="InterPro" id="IPR007110">
    <property type="entry name" value="Ig-like_dom"/>
</dbReference>
<feature type="domain" description="Ig-like" evidence="5">
    <location>
        <begin position="129"/>
        <end position="219"/>
    </location>
</feature>
<feature type="domain" description="Ig-like" evidence="5">
    <location>
        <begin position="20"/>
        <end position="123"/>
    </location>
</feature>
<protein>
    <recommendedName>
        <fullName evidence="5">Ig-like domain-containing protein</fullName>
    </recommendedName>
</protein>
<reference evidence="6" key="1">
    <citation type="submission" date="2021-02" db="EMBL/GenBank/DDBJ databases">
        <title>Comparative genomics reveals that relaxation of natural selection precedes convergent phenotypic evolution of cavefish.</title>
        <authorList>
            <person name="Peng Z."/>
        </authorList>
    </citation>
    <scope>NUCLEOTIDE SEQUENCE</scope>
    <source>
        <tissue evidence="6">Muscle</tissue>
    </source>
</reference>
<dbReference type="SUPFAM" id="SSF48726">
    <property type="entry name" value="Immunoglobulin"/>
    <property type="match status" value="2"/>
</dbReference>
<evidence type="ECO:0000256" key="4">
    <source>
        <dbReference type="SAM" id="SignalP"/>
    </source>
</evidence>
<accession>A0A9W7WLY9</accession>
<dbReference type="Gene3D" id="2.60.40.10">
    <property type="entry name" value="Immunoglobulins"/>
    <property type="match status" value="2"/>
</dbReference>
<evidence type="ECO:0000313" key="6">
    <source>
        <dbReference type="EMBL" id="KAI7804706.1"/>
    </source>
</evidence>
<evidence type="ECO:0000256" key="2">
    <source>
        <dbReference type="ARBA" id="ARBA00023180"/>
    </source>
</evidence>
<dbReference type="PANTHER" id="PTHR19971">
    <property type="entry name" value="SIGNAL-REGULATORY PROTEIN BETA"/>
    <property type="match status" value="1"/>
</dbReference>
<proteinExistence type="predicted"/>
<feature type="non-terminal residue" evidence="6">
    <location>
        <position position="254"/>
    </location>
</feature>
<feature type="transmembrane region" description="Helical" evidence="3">
    <location>
        <begin position="232"/>
        <end position="253"/>
    </location>
</feature>
<organism evidence="6 7">
    <name type="scientific">Triplophysa rosa</name>
    <name type="common">Cave loach</name>
    <dbReference type="NCBI Taxonomy" id="992332"/>
    <lineage>
        <taxon>Eukaryota</taxon>
        <taxon>Metazoa</taxon>
        <taxon>Chordata</taxon>
        <taxon>Craniata</taxon>
        <taxon>Vertebrata</taxon>
        <taxon>Euteleostomi</taxon>
        <taxon>Actinopterygii</taxon>
        <taxon>Neopterygii</taxon>
        <taxon>Teleostei</taxon>
        <taxon>Ostariophysi</taxon>
        <taxon>Cypriniformes</taxon>
        <taxon>Nemacheilidae</taxon>
        <taxon>Triplophysa</taxon>
    </lineage>
</organism>
<name>A0A9W7WLY9_TRIRA</name>
<feature type="signal peptide" evidence="4">
    <location>
        <begin position="1"/>
        <end position="16"/>
    </location>
</feature>
<dbReference type="EMBL" id="JAFHDT010000010">
    <property type="protein sequence ID" value="KAI7804706.1"/>
    <property type="molecule type" value="Genomic_DNA"/>
</dbReference>
<keyword evidence="2" id="KW-0325">Glycoprotein</keyword>
<dbReference type="InterPro" id="IPR003599">
    <property type="entry name" value="Ig_sub"/>
</dbReference>
<keyword evidence="4" id="KW-0732">Signal</keyword>
<dbReference type="SMART" id="SM00409">
    <property type="entry name" value="IG"/>
    <property type="match status" value="1"/>
</dbReference>
<dbReference type="Proteomes" id="UP001059041">
    <property type="component" value="Linkage Group LG10"/>
</dbReference>
<keyword evidence="3" id="KW-0472">Membrane</keyword>
<dbReference type="AlphaFoldDB" id="A0A9W7WLY9"/>
<dbReference type="InterPro" id="IPR013783">
    <property type="entry name" value="Ig-like_fold"/>
</dbReference>
<evidence type="ECO:0000256" key="3">
    <source>
        <dbReference type="SAM" id="Phobius"/>
    </source>
</evidence>
<dbReference type="CDD" id="cd00099">
    <property type="entry name" value="IgV"/>
    <property type="match status" value="1"/>
</dbReference>
<keyword evidence="3" id="KW-1133">Transmembrane helix</keyword>
<evidence type="ECO:0000313" key="7">
    <source>
        <dbReference type="Proteomes" id="UP001059041"/>
    </source>
</evidence>
<keyword evidence="1" id="KW-1015">Disulfide bond</keyword>
<comment type="caution">
    <text evidence="6">The sequence shown here is derived from an EMBL/GenBank/DDBJ whole genome shotgun (WGS) entry which is preliminary data.</text>
</comment>
<dbReference type="InterPro" id="IPR036179">
    <property type="entry name" value="Ig-like_dom_sf"/>
</dbReference>
<evidence type="ECO:0000256" key="1">
    <source>
        <dbReference type="ARBA" id="ARBA00023157"/>
    </source>
</evidence>
<feature type="chain" id="PRO_5040881051" description="Ig-like domain-containing protein" evidence="4">
    <location>
        <begin position="17"/>
        <end position="254"/>
    </location>
</feature>
<evidence type="ECO:0000259" key="5">
    <source>
        <dbReference type="PROSITE" id="PS50835"/>
    </source>
</evidence>
<gene>
    <name evidence="6" type="ORF">IRJ41_016944</name>
</gene>
<sequence length="254" mass="28767">MRIWLLIIWLSHTVETVTKPFIVTQWPKMAEVMVGNDIILHCNIMELYSPCSTVAWLRADPESATVSLTDRVQNHPNHSSNQLTSICTALIANSTVQDSGVYYCVAVQGRFAHIGNGSRVVVNENIAFPLINILSPLIQNSPLVPLQCVVTGVEGFQVRMSWDIEGREEKGQYIRSHRNDGTIQLTRNQILITAAEWERNVQYVCMVDFVGQRYNKTFQQHDALKVCNAIKYTYLSLCLTFCLLLLITASVYMK</sequence>